<evidence type="ECO:0000313" key="1">
    <source>
        <dbReference type="EMBL" id="GAA4254408.1"/>
    </source>
</evidence>
<organism evidence="1 2">
    <name type="scientific">Dactylosporangium darangshiense</name>
    <dbReference type="NCBI Taxonomy" id="579108"/>
    <lineage>
        <taxon>Bacteria</taxon>
        <taxon>Bacillati</taxon>
        <taxon>Actinomycetota</taxon>
        <taxon>Actinomycetes</taxon>
        <taxon>Micromonosporales</taxon>
        <taxon>Micromonosporaceae</taxon>
        <taxon>Dactylosporangium</taxon>
    </lineage>
</organism>
<dbReference type="EMBL" id="BAABAT010000018">
    <property type="protein sequence ID" value="GAA4254408.1"/>
    <property type="molecule type" value="Genomic_DNA"/>
</dbReference>
<accession>A0ABP8DFS8</accession>
<name>A0ABP8DFS8_9ACTN</name>
<evidence type="ECO:0000313" key="2">
    <source>
        <dbReference type="Proteomes" id="UP001500620"/>
    </source>
</evidence>
<gene>
    <name evidence="1" type="ORF">GCM10022255_058990</name>
</gene>
<dbReference type="Proteomes" id="UP001500620">
    <property type="component" value="Unassembled WGS sequence"/>
</dbReference>
<comment type="caution">
    <text evidence="1">The sequence shown here is derived from an EMBL/GenBank/DDBJ whole genome shotgun (WGS) entry which is preliminary data.</text>
</comment>
<reference evidence="2" key="1">
    <citation type="journal article" date="2019" name="Int. J. Syst. Evol. Microbiol.">
        <title>The Global Catalogue of Microorganisms (GCM) 10K type strain sequencing project: providing services to taxonomists for standard genome sequencing and annotation.</title>
        <authorList>
            <consortium name="The Broad Institute Genomics Platform"/>
            <consortium name="The Broad Institute Genome Sequencing Center for Infectious Disease"/>
            <person name="Wu L."/>
            <person name="Ma J."/>
        </authorList>
    </citation>
    <scope>NUCLEOTIDE SEQUENCE [LARGE SCALE GENOMIC DNA]</scope>
    <source>
        <strain evidence="2">JCM 17441</strain>
    </source>
</reference>
<sequence length="47" mass="5223">MQAALTRLAYRIIGFGDVEPFFGASAQDAPMWAEIAADQRLRRIAAR</sequence>
<protein>
    <submittedName>
        <fullName evidence="1">Uncharacterized protein</fullName>
    </submittedName>
</protein>
<proteinExistence type="predicted"/>
<keyword evidence="2" id="KW-1185">Reference proteome</keyword>